<feature type="domain" description="SAYSvFN" evidence="3">
    <location>
        <begin position="105"/>
        <end position="174"/>
    </location>
</feature>
<sequence>MADFQEQLRQYRLQKKRQETVNNFKDKLRRFWMLGTGTNKDTTIEVQQDLEPTTKSLEKQSDDETVFSSENELLPEEDNTAPASGSTDHHFKENNTLKYILWVVYFLFWVTVYVIAIELKFGLVYLMFSALFGIYFNTRTGPKKRNEMSAYSVFNKNCESIDGTLKAEQFEREIRYGSGSVR</sequence>
<dbReference type="InParanoid" id="B3M282"/>
<keyword evidence="5" id="KW-1185">Reference proteome</keyword>
<dbReference type="EMBL" id="CH902617">
    <property type="protein sequence ID" value="EDV42273.1"/>
    <property type="molecule type" value="Genomic_DNA"/>
</dbReference>
<dbReference type="InterPro" id="IPR019387">
    <property type="entry name" value="SAYSvFN_dom"/>
</dbReference>
<keyword evidence="2" id="KW-1133">Transmembrane helix</keyword>
<dbReference type="InterPro" id="IPR039159">
    <property type="entry name" value="SAYSD1"/>
</dbReference>
<dbReference type="PANTHER" id="PTHR13527:SF0">
    <property type="entry name" value="SAYSVFN DOMAIN-CONTAINING PROTEIN 1"/>
    <property type="match status" value="1"/>
</dbReference>
<feature type="transmembrane region" description="Helical" evidence="2">
    <location>
        <begin position="122"/>
        <end position="138"/>
    </location>
</feature>
<keyword evidence="2" id="KW-0812">Transmembrane</keyword>
<dbReference type="GO" id="GO:0006515">
    <property type="term" value="P:protein quality control for misfolded or incompletely synthesized proteins"/>
    <property type="evidence" value="ECO:0007669"/>
    <property type="project" value="EnsemblMetazoa"/>
</dbReference>
<evidence type="ECO:0000256" key="2">
    <source>
        <dbReference type="SAM" id="Phobius"/>
    </source>
</evidence>
<dbReference type="PANTHER" id="PTHR13527">
    <property type="entry name" value="SAYSVFN DOMAIN-CONTAINING PROTEIN 1"/>
    <property type="match status" value="1"/>
</dbReference>
<reference evidence="4 5" key="1">
    <citation type="journal article" date="2007" name="Nature">
        <title>Evolution of genes and genomes on the Drosophila phylogeny.</title>
        <authorList>
            <consortium name="Drosophila 12 Genomes Consortium"/>
            <person name="Clark A.G."/>
            <person name="Eisen M.B."/>
            <person name="Smith D.R."/>
            <person name="Bergman C.M."/>
            <person name="Oliver B."/>
            <person name="Markow T.A."/>
            <person name="Kaufman T.C."/>
            <person name="Kellis M."/>
            <person name="Gelbart W."/>
            <person name="Iyer V.N."/>
            <person name="Pollard D.A."/>
            <person name="Sackton T.B."/>
            <person name="Larracuente A.M."/>
            <person name="Singh N.D."/>
            <person name="Abad J.P."/>
            <person name="Abt D.N."/>
            <person name="Adryan B."/>
            <person name="Aguade M."/>
            <person name="Akashi H."/>
            <person name="Anderson W.W."/>
            <person name="Aquadro C.F."/>
            <person name="Ardell D.H."/>
            <person name="Arguello R."/>
            <person name="Artieri C.G."/>
            <person name="Barbash D.A."/>
            <person name="Barker D."/>
            <person name="Barsanti P."/>
            <person name="Batterham P."/>
            <person name="Batzoglou S."/>
            <person name="Begun D."/>
            <person name="Bhutkar A."/>
            <person name="Blanco E."/>
            <person name="Bosak S.A."/>
            <person name="Bradley R.K."/>
            <person name="Brand A.D."/>
            <person name="Brent M.R."/>
            <person name="Brooks A.N."/>
            <person name="Brown R.H."/>
            <person name="Butlin R.K."/>
            <person name="Caggese C."/>
            <person name="Calvi B.R."/>
            <person name="Bernardo de Carvalho A."/>
            <person name="Caspi A."/>
            <person name="Castrezana S."/>
            <person name="Celniker S.E."/>
            <person name="Chang J.L."/>
            <person name="Chapple C."/>
            <person name="Chatterji S."/>
            <person name="Chinwalla A."/>
            <person name="Civetta A."/>
            <person name="Clifton S.W."/>
            <person name="Comeron J.M."/>
            <person name="Costello J.C."/>
            <person name="Coyne J.A."/>
            <person name="Daub J."/>
            <person name="David R.G."/>
            <person name="Delcher A.L."/>
            <person name="Delehaunty K."/>
            <person name="Do C.B."/>
            <person name="Ebling H."/>
            <person name="Edwards K."/>
            <person name="Eickbush T."/>
            <person name="Evans J.D."/>
            <person name="Filipski A."/>
            <person name="Findeiss S."/>
            <person name="Freyhult E."/>
            <person name="Fulton L."/>
            <person name="Fulton R."/>
            <person name="Garcia A.C."/>
            <person name="Gardiner A."/>
            <person name="Garfield D.A."/>
            <person name="Garvin B.E."/>
            <person name="Gibson G."/>
            <person name="Gilbert D."/>
            <person name="Gnerre S."/>
            <person name="Godfrey J."/>
            <person name="Good R."/>
            <person name="Gotea V."/>
            <person name="Gravely B."/>
            <person name="Greenberg A.J."/>
            <person name="Griffiths-Jones S."/>
            <person name="Gross S."/>
            <person name="Guigo R."/>
            <person name="Gustafson E.A."/>
            <person name="Haerty W."/>
            <person name="Hahn M.W."/>
            <person name="Halligan D.L."/>
            <person name="Halpern A.L."/>
            <person name="Halter G.M."/>
            <person name="Han M.V."/>
            <person name="Heger A."/>
            <person name="Hillier L."/>
            <person name="Hinrichs A.S."/>
            <person name="Holmes I."/>
            <person name="Hoskins R.A."/>
            <person name="Hubisz M.J."/>
            <person name="Hultmark D."/>
            <person name="Huntley M.A."/>
            <person name="Jaffe D.B."/>
            <person name="Jagadeeshan S."/>
            <person name="Jeck W.R."/>
            <person name="Johnson J."/>
            <person name="Jones C.D."/>
            <person name="Jordan W.C."/>
            <person name="Karpen G.H."/>
            <person name="Kataoka E."/>
            <person name="Keightley P.D."/>
            <person name="Kheradpour P."/>
            <person name="Kirkness E.F."/>
            <person name="Koerich L.B."/>
            <person name="Kristiansen K."/>
            <person name="Kudrna D."/>
            <person name="Kulathinal R.J."/>
            <person name="Kumar S."/>
            <person name="Kwok R."/>
            <person name="Lander E."/>
            <person name="Langley C.H."/>
            <person name="Lapoint R."/>
            <person name="Lazzaro B.P."/>
            <person name="Lee S.J."/>
            <person name="Levesque L."/>
            <person name="Li R."/>
            <person name="Lin C.F."/>
            <person name="Lin M.F."/>
            <person name="Lindblad-Toh K."/>
            <person name="Llopart A."/>
            <person name="Long M."/>
            <person name="Low L."/>
            <person name="Lozovsky E."/>
            <person name="Lu J."/>
            <person name="Luo M."/>
            <person name="Machado C.A."/>
            <person name="Makalowski W."/>
            <person name="Marzo M."/>
            <person name="Matsuda M."/>
            <person name="Matzkin L."/>
            <person name="McAllister B."/>
            <person name="McBride C.S."/>
            <person name="McKernan B."/>
            <person name="McKernan K."/>
            <person name="Mendez-Lago M."/>
            <person name="Minx P."/>
            <person name="Mollenhauer M.U."/>
            <person name="Montooth K."/>
            <person name="Mount S.M."/>
            <person name="Mu X."/>
            <person name="Myers E."/>
            <person name="Negre B."/>
            <person name="Newfeld S."/>
            <person name="Nielsen R."/>
            <person name="Noor M.A."/>
            <person name="O'Grady P."/>
            <person name="Pachter L."/>
            <person name="Papaceit M."/>
            <person name="Parisi M.J."/>
            <person name="Parisi M."/>
            <person name="Parts L."/>
            <person name="Pedersen J.S."/>
            <person name="Pesole G."/>
            <person name="Phillippy A.M."/>
            <person name="Ponting C.P."/>
            <person name="Pop M."/>
            <person name="Porcelli D."/>
            <person name="Powell J.R."/>
            <person name="Prohaska S."/>
            <person name="Pruitt K."/>
            <person name="Puig M."/>
            <person name="Quesneville H."/>
            <person name="Ram K.R."/>
            <person name="Rand D."/>
            <person name="Rasmussen M.D."/>
            <person name="Reed L.K."/>
            <person name="Reenan R."/>
            <person name="Reily A."/>
            <person name="Remington K.A."/>
            <person name="Rieger T.T."/>
            <person name="Ritchie M.G."/>
            <person name="Robin C."/>
            <person name="Rogers Y.H."/>
            <person name="Rohde C."/>
            <person name="Rozas J."/>
            <person name="Rubenfield M.J."/>
            <person name="Ruiz A."/>
            <person name="Russo S."/>
            <person name="Salzberg S.L."/>
            <person name="Sanchez-Gracia A."/>
            <person name="Saranga D.J."/>
            <person name="Sato H."/>
            <person name="Schaeffer S.W."/>
            <person name="Schatz M.C."/>
            <person name="Schlenke T."/>
            <person name="Schwartz R."/>
            <person name="Segarra C."/>
            <person name="Singh R.S."/>
            <person name="Sirot L."/>
            <person name="Sirota M."/>
            <person name="Sisneros N.B."/>
            <person name="Smith C.D."/>
            <person name="Smith T.F."/>
            <person name="Spieth J."/>
            <person name="Stage D.E."/>
            <person name="Stark A."/>
            <person name="Stephan W."/>
            <person name="Strausberg R.L."/>
            <person name="Strempel S."/>
            <person name="Sturgill D."/>
            <person name="Sutton G."/>
            <person name="Sutton G.G."/>
            <person name="Tao W."/>
            <person name="Teichmann S."/>
            <person name="Tobari Y.N."/>
            <person name="Tomimura Y."/>
            <person name="Tsolas J.M."/>
            <person name="Valente V.L."/>
            <person name="Venter E."/>
            <person name="Venter J.C."/>
            <person name="Vicario S."/>
            <person name="Vieira F.G."/>
            <person name="Vilella A.J."/>
            <person name="Villasante A."/>
            <person name="Walenz B."/>
            <person name="Wang J."/>
            <person name="Wasserman M."/>
            <person name="Watts T."/>
            <person name="Wilson D."/>
            <person name="Wilson R.K."/>
            <person name="Wing R.A."/>
            <person name="Wolfner M.F."/>
            <person name="Wong A."/>
            <person name="Wong G.K."/>
            <person name="Wu C.I."/>
            <person name="Wu G."/>
            <person name="Yamamoto D."/>
            <person name="Yang H.P."/>
            <person name="Yang S.P."/>
            <person name="Yorke J.A."/>
            <person name="Yoshida K."/>
            <person name="Zdobnov E."/>
            <person name="Zhang P."/>
            <person name="Zhang Y."/>
            <person name="Zimin A.V."/>
            <person name="Baldwin J."/>
            <person name="Abdouelleil A."/>
            <person name="Abdulkadir J."/>
            <person name="Abebe A."/>
            <person name="Abera B."/>
            <person name="Abreu J."/>
            <person name="Acer S.C."/>
            <person name="Aftuck L."/>
            <person name="Alexander A."/>
            <person name="An P."/>
            <person name="Anderson E."/>
            <person name="Anderson S."/>
            <person name="Arachi H."/>
            <person name="Azer M."/>
            <person name="Bachantsang P."/>
            <person name="Barry A."/>
            <person name="Bayul T."/>
            <person name="Berlin A."/>
            <person name="Bessette D."/>
            <person name="Bloom T."/>
            <person name="Blye J."/>
            <person name="Boguslavskiy L."/>
            <person name="Bonnet C."/>
            <person name="Boukhgalter B."/>
            <person name="Bourzgui I."/>
            <person name="Brown A."/>
            <person name="Cahill P."/>
            <person name="Channer S."/>
            <person name="Cheshatsang Y."/>
            <person name="Chuda L."/>
            <person name="Citroen M."/>
            <person name="Collymore A."/>
            <person name="Cooke P."/>
            <person name="Costello M."/>
            <person name="D'Aco K."/>
            <person name="Daza R."/>
            <person name="De Haan G."/>
            <person name="DeGray S."/>
            <person name="DeMaso C."/>
            <person name="Dhargay N."/>
            <person name="Dooley K."/>
            <person name="Dooley E."/>
            <person name="Doricent M."/>
            <person name="Dorje P."/>
            <person name="Dorjee K."/>
            <person name="Dupes A."/>
            <person name="Elong R."/>
            <person name="Falk J."/>
            <person name="Farina A."/>
            <person name="Faro S."/>
            <person name="Ferguson D."/>
            <person name="Fisher S."/>
            <person name="Foley C.D."/>
            <person name="Franke A."/>
            <person name="Friedrich D."/>
            <person name="Gadbois L."/>
            <person name="Gearin G."/>
            <person name="Gearin C.R."/>
            <person name="Giannoukos G."/>
            <person name="Goode T."/>
            <person name="Graham J."/>
            <person name="Grandbois E."/>
            <person name="Grewal S."/>
            <person name="Gyaltsen K."/>
            <person name="Hafez N."/>
            <person name="Hagos B."/>
            <person name="Hall J."/>
            <person name="Henson C."/>
            <person name="Hollinger A."/>
            <person name="Honan T."/>
            <person name="Huard M.D."/>
            <person name="Hughes L."/>
            <person name="Hurhula B."/>
            <person name="Husby M.E."/>
            <person name="Kamat A."/>
            <person name="Kanga B."/>
            <person name="Kashin S."/>
            <person name="Khazanovich D."/>
            <person name="Kisner P."/>
            <person name="Lance K."/>
            <person name="Lara M."/>
            <person name="Lee W."/>
            <person name="Lennon N."/>
            <person name="Letendre F."/>
            <person name="LeVine R."/>
            <person name="Lipovsky A."/>
            <person name="Liu X."/>
            <person name="Liu J."/>
            <person name="Liu S."/>
            <person name="Lokyitsang T."/>
            <person name="Lokyitsang Y."/>
            <person name="Lubonja R."/>
            <person name="Lui A."/>
            <person name="MacDonald P."/>
            <person name="Magnisalis V."/>
            <person name="Maru K."/>
            <person name="Matthews C."/>
            <person name="McCusker W."/>
            <person name="McDonough S."/>
            <person name="Mehta T."/>
            <person name="Meldrim J."/>
            <person name="Meneus L."/>
            <person name="Mihai O."/>
            <person name="Mihalev A."/>
            <person name="Mihova T."/>
            <person name="Mittelman R."/>
            <person name="Mlenga V."/>
            <person name="Montmayeur A."/>
            <person name="Mulrain L."/>
            <person name="Navidi A."/>
            <person name="Naylor J."/>
            <person name="Negash T."/>
            <person name="Nguyen T."/>
            <person name="Nguyen N."/>
            <person name="Nicol R."/>
            <person name="Norbu C."/>
            <person name="Norbu N."/>
            <person name="Novod N."/>
            <person name="O'Neill B."/>
            <person name="Osman S."/>
            <person name="Markiewicz E."/>
            <person name="Oyono O.L."/>
            <person name="Patti C."/>
            <person name="Phunkhang P."/>
            <person name="Pierre F."/>
            <person name="Priest M."/>
            <person name="Raghuraman S."/>
            <person name="Rege F."/>
            <person name="Reyes R."/>
            <person name="Rise C."/>
            <person name="Rogov P."/>
            <person name="Ross K."/>
            <person name="Ryan E."/>
            <person name="Settipalli S."/>
            <person name="Shea T."/>
            <person name="Sherpa N."/>
            <person name="Shi L."/>
            <person name="Shih D."/>
            <person name="Sparrow T."/>
            <person name="Spaulding J."/>
            <person name="Stalker J."/>
            <person name="Stange-Thomann N."/>
            <person name="Stavropoulos S."/>
            <person name="Stone C."/>
            <person name="Strader C."/>
            <person name="Tesfaye S."/>
            <person name="Thomson T."/>
            <person name="Thoulutsang Y."/>
            <person name="Thoulutsang D."/>
            <person name="Topham K."/>
            <person name="Topping I."/>
            <person name="Tsamla T."/>
            <person name="Vassiliev H."/>
            <person name="Vo A."/>
            <person name="Wangchuk T."/>
            <person name="Wangdi T."/>
            <person name="Weiand M."/>
            <person name="Wilkinson J."/>
            <person name="Wilson A."/>
            <person name="Yadav S."/>
            <person name="Young G."/>
            <person name="Yu Q."/>
            <person name="Zembek L."/>
            <person name="Zhong D."/>
            <person name="Zimmer A."/>
            <person name="Zwirko Z."/>
            <person name="Jaffe D.B."/>
            <person name="Alvarez P."/>
            <person name="Brockman W."/>
            <person name="Butler J."/>
            <person name="Chin C."/>
            <person name="Gnerre S."/>
            <person name="Grabherr M."/>
            <person name="Kleber M."/>
            <person name="Mauceli E."/>
            <person name="MacCallum I."/>
        </authorList>
    </citation>
    <scope>NUCLEOTIDE SEQUENCE [LARGE SCALE GENOMIC DNA]</scope>
    <source>
        <strain evidence="5">Tucson 14024-0371.13</strain>
    </source>
</reference>
<evidence type="ECO:0000256" key="1">
    <source>
        <dbReference type="SAM" id="MobiDB-lite"/>
    </source>
</evidence>
<dbReference type="STRING" id="7217.B3M282"/>
<evidence type="ECO:0000313" key="5">
    <source>
        <dbReference type="Proteomes" id="UP000007801"/>
    </source>
</evidence>
<keyword evidence="2" id="KW-0472">Membrane</keyword>
<dbReference type="Pfam" id="PF10260">
    <property type="entry name" value="SAYSvFN"/>
    <property type="match status" value="1"/>
</dbReference>
<dbReference type="PhylomeDB" id="B3M282"/>
<protein>
    <recommendedName>
        <fullName evidence="3">SAYSvFN domain-containing protein</fullName>
    </recommendedName>
</protein>
<dbReference type="OrthoDB" id="71310at2759"/>
<organism evidence="4 5">
    <name type="scientific">Drosophila ananassae</name>
    <name type="common">Fruit fly</name>
    <dbReference type="NCBI Taxonomy" id="7217"/>
    <lineage>
        <taxon>Eukaryota</taxon>
        <taxon>Metazoa</taxon>
        <taxon>Ecdysozoa</taxon>
        <taxon>Arthropoda</taxon>
        <taxon>Hexapoda</taxon>
        <taxon>Insecta</taxon>
        <taxon>Pterygota</taxon>
        <taxon>Neoptera</taxon>
        <taxon>Endopterygota</taxon>
        <taxon>Diptera</taxon>
        <taxon>Brachycera</taxon>
        <taxon>Muscomorpha</taxon>
        <taxon>Ephydroidea</taxon>
        <taxon>Drosophilidae</taxon>
        <taxon>Drosophila</taxon>
        <taxon>Sophophora</taxon>
    </lineage>
</organism>
<accession>B3M282</accession>
<dbReference type="AlphaFoldDB" id="B3M282"/>
<evidence type="ECO:0000313" key="4">
    <source>
        <dbReference type="EMBL" id="EDV42273.1"/>
    </source>
</evidence>
<dbReference type="CTD" id="55776"/>
<dbReference type="GeneID" id="6499880"/>
<dbReference type="Proteomes" id="UP000007801">
    <property type="component" value="Unassembled WGS sequence"/>
</dbReference>
<dbReference type="eggNOG" id="KOG3249">
    <property type="taxonomic scope" value="Eukaryota"/>
</dbReference>
<feature type="transmembrane region" description="Helical" evidence="2">
    <location>
        <begin position="99"/>
        <end position="116"/>
    </location>
</feature>
<name>B3M282_DROAN</name>
<dbReference type="FunCoup" id="B3M282">
    <property type="interactions" value="3"/>
</dbReference>
<feature type="region of interest" description="Disordered" evidence="1">
    <location>
        <begin position="49"/>
        <end position="88"/>
    </location>
</feature>
<dbReference type="KEGG" id="dan:6499880"/>
<proteinExistence type="predicted"/>
<dbReference type="HOGENOM" id="CLU_114258_1_0_1"/>
<gene>
    <name evidence="4" type="primary">Dana\GF17092</name>
    <name evidence="4" type="synonym">dana_GLEANR_18359</name>
    <name evidence="4" type="ORF">GF17092</name>
</gene>
<dbReference type="OMA" id="CLKYTLW"/>
<evidence type="ECO:0000259" key="3">
    <source>
        <dbReference type="Pfam" id="PF10260"/>
    </source>
</evidence>